<gene>
    <name evidence="2" type="ORF">GCM10010326_63650</name>
</gene>
<dbReference type="Proteomes" id="UP000600946">
    <property type="component" value="Unassembled WGS sequence"/>
</dbReference>
<comment type="caution">
    <text evidence="2">The sequence shown here is derived from an EMBL/GenBank/DDBJ whole genome shotgun (WGS) entry which is preliminary data.</text>
</comment>
<proteinExistence type="predicted"/>
<accession>A0ABQ3APY6</accession>
<keyword evidence="3" id="KW-1185">Reference proteome</keyword>
<protein>
    <submittedName>
        <fullName evidence="2">Uncharacterized protein</fullName>
    </submittedName>
</protein>
<feature type="region of interest" description="Disordered" evidence="1">
    <location>
        <begin position="46"/>
        <end position="69"/>
    </location>
</feature>
<feature type="compositionally biased region" description="Basic residues" evidence="1">
    <location>
        <begin position="12"/>
        <end position="26"/>
    </location>
</feature>
<evidence type="ECO:0000313" key="2">
    <source>
        <dbReference type="EMBL" id="GGY60162.1"/>
    </source>
</evidence>
<organism evidence="2 3">
    <name type="scientific">Streptomyces xanthochromogenes</name>
    <dbReference type="NCBI Taxonomy" id="67384"/>
    <lineage>
        <taxon>Bacteria</taxon>
        <taxon>Bacillati</taxon>
        <taxon>Actinomycetota</taxon>
        <taxon>Actinomycetes</taxon>
        <taxon>Kitasatosporales</taxon>
        <taxon>Streptomycetaceae</taxon>
        <taxon>Streptomyces</taxon>
    </lineage>
</organism>
<feature type="region of interest" description="Disordered" evidence="1">
    <location>
        <begin position="1"/>
        <end position="29"/>
    </location>
</feature>
<name>A0ABQ3APY6_9ACTN</name>
<reference evidence="3" key="1">
    <citation type="journal article" date="2019" name="Int. J. Syst. Evol. Microbiol.">
        <title>The Global Catalogue of Microorganisms (GCM) 10K type strain sequencing project: providing services to taxonomists for standard genome sequencing and annotation.</title>
        <authorList>
            <consortium name="The Broad Institute Genomics Platform"/>
            <consortium name="The Broad Institute Genome Sequencing Center for Infectious Disease"/>
            <person name="Wu L."/>
            <person name="Ma J."/>
        </authorList>
    </citation>
    <scope>NUCLEOTIDE SEQUENCE [LARGE SCALE GENOMIC DNA]</scope>
    <source>
        <strain evidence="3">JCM 4594</strain>
    </source>
</reference>
<dbReference type="EMBL" id="BMUU01000014">
    <property type="protein sequence ID" value="GGY60162.1"/>
    <property type="molecule type" value="Genomic_DNA"/>
</dbReference>
<evidence type="ECO:0000313" key="3">
    <source>
        <dbReference type="Proteomes" id="UP000600946"/>
    </source>
</evidence>
<evidence type="ECO:0000256" key="1">
    <source>
        <dbReference type="SAM" id="MobiDB-lite"/>
    </source>
</evidence>
<sequence length="69" mass="7081">MPPGADGDGTRGLRRGRWGARARPPRAGRAAVATAALGCPVKVRAPADKVNPAPTPADNLVNRRAGAWS</sequence>